<dbReference type="OrthoDB" id="3365060at2759"/>
<dbReference type="AlphaFoldDB" id="A0A9P3USQ6"/>
<dbReference type="Proteomes" id="UP001063166">
    <property type="component" value="Unassembled WGS sequence"/>
</dbReference>
<evidence type="ECO:0000256" key="4">
    <source>
        <dbReference type="ARBA" id="ARBA00022927"/>
    </source>
</evidence>
<name>A0A9P3USQ6_LYOSH</name>
<keyword evidence="5" id="KW-0811">Translocation</keyword>
<evidence type="ECO:0000256" key="5">
    <source>
        <dbReference type="ARBA" id="ARBA00023010"/>
    </source>
</evidence>
<reference evidence="11" key="1">
    <citation type="submission" date="2022-07" db="EMBL/GenBank/DDBJ databases">
        <title>The genome of Lyophyllum shimeji provides insight into the initial evolution of ectomycorrhizal fungal genome.</title>
        <authorList>
            <person name="Kobayashi Y."/>
            <person name="Shibata T."/>
            <person name="Hirakawa H."/>
            <person name="Shigenobu S."/>
            <person name="Nishiyama T."/>
            <person name="Yamada A."/>
            <person name="Hasebe M."/>
            <person name="Kawaguchi M."/>
        </authorList>
    </citation>
    <scope>NUCLEOTIDE SEQUENCE</scope>
    <source>
        <strain evidence="11">AT787</strain>
    </source>
</reference>
<keyword evidence="7 8" id="KW-0539">Nucleus</keyword>
<protein>
    <submittedName>
        <fullName evidence="11">Nup53/35/40-type RNA recognition motif containing protein</fullName>
    </submittedName>
</protein>
<dbReference type="PANTHER" id="PTHR21527">
    <property type="entry name" value="NUCLEOPORIN NUP35"/>
    <property type="match status" value="1"/>
</dbReference>
<dbReference type="PANTHER" id="PTHR21527:SF6">
    <property type="entry name" value="NUCLEOPORIN NUP35"/>
    <property type="match status" value="1"/>
</dbReference>
<dbReference type="InterPro" id="IPR012677">
    <property type="entry name" value="Nucleotide-bd_a/b_plait_sf"/>
</dbReference>
<comment type="subcellular location">
    <subcellularLocation>
        <location evidence="1">Nucleus</location>
        <location evidence="1">Nuclear pore complex</location>
    </subcellularLocation>
</comment>
<evidence type="ECO:0000313" key="11">
    <source>
        <dbReference type="EMBL" id="GLB41441.1"/>
    </source>
</evidence>
<evidence type="ECO:0000256" key="2">
    <source>
        <dbReference type="ARBA" id="ARBA00022448"/>
    </source>
</evidence>
<keyword evidence="4" id="KW-0653">Protein transport</keyword>
<evidence type="ECO:0000256" key="7">
    <source>
        <dbReference type="ARBA" id="ARBA00023242"/>
    </source>
</evidence>
<evidence type="ECO:0000256" key="1">
    <source>
        <dbReference type="ARBA" id="ARBA00004567"/>
    </source>
</evidence>
<evidence type="ECO:0000256" key="6">
    <source>
        <dbReference type="ARBA" id="ARBA00023132"/>
    </source>
</evidence>
<dbReference type="GO" id="GO:0017056">
    <property type="term" value="F:structural constituent of nuclear pore"/>
    <property type="evidence" value="ECO:0007669"/>
    <property type="project" value="TreeGrafter"/>
</dbReference>
<accession>A0A9P3USQ6</accession>
<dbReference type="InterPro" id="IPR035979">
    <property type="entry name" value="RBD_domain_sf"/>
</dbReference>
<dbReference type="GO" id="GO:0003676">
    <property type="term" value="F:nucleic acid binding"/>
    <property type="evidence" value="ECO:0007669"/>
    <property type="project" value="InterPro"/>
</dbReference>
<feature type="region of interest" description="Disordered" evidence="9">
    <location>
        <begin position="338"/>
        <end position="377"/>
    </location>
</feature>
<dbReference type="GO" id="GO:0006999">
    <property type="term" value="P:nuclear pore organization"/>
    <property type="evidence" value="ECO:0007669"/>
    <property type="project" value="TreeGrafter"/>
</dbReference>
<evidence type="ECO:0000313" key="12">
    <source>
        <dbReference type="Proteomes" id="UP001063166"/>
    </source>
</evidence>
<feature type="domain" description="RRM Nup35-type" evidence="10">
    <location>
        <begin position="191"/>
        <end position="272"/>
    </location>
</feature>
<organism evidence="11 12">
    <name type="scientific">Lyophyllum shimeji</name>
    <name type="common">Hon-shimeji</name>
    <name type="synonym">Tricholoma shimeji</name>
    <dbReference type="NCBI Taxonomy" id="47721"/>
    <lineage>
        <taxon>Eukaryota</taxon>
        <taxon>Fungi</taxon>
        <taxon>Dikarya</taxon>
        <taxon>Basidiomycota</taxon>
        <taxon>Agaricomycotina</taxon>
        <taxon>Agaricomycetes</taxon>
        <taxon>Agaricomycetidae</taxon>
        <taxon>Agaricales</taxon>
        <taxon>Tricholomatineae</taxon>
        <taxon>Lyophyllaceae</taxon>
        <taxon>Lyophyllum</taxon>
    </lineage>
</organism>
<evidence type="ECO:0000256" key="9">
    <source>
        <dbReference type="SAM" id="MobiDB-lite"/>
    </source>
</evidence>
<evidence type="ECO:0000256" key="8">
    <source>
        <dbReference type="PROSITE-ProRule" id="PRU00804"/>
    </source>
</evidence>
<feature type="region of interest" description="Disordered" evidence="9">
    <location>
        <begin position="104"/>
        <end position="150"/>
    </location>
</feature>
<keyword evidence="3 8" id="KW-0509">mRNA transport</keyword>
<dbReference type="GO" id="GO:0006607">
    <property type="term" value="P:NLS-bearing protein import into nucleus"/>
    <property type="evidence" value="ECO:0007669"/>
    <property type="project" value="TreeGrafter"/>
</dbReference>
<feature type="compositionally biased region" description="Polar residues" evidence="9">
    <location>
        <begin position="119"/>
        <end position="135"/>
    </location>
</feature>
<keyword evidence="2 8" id="KW-0813">Transport</keyword>
<feature type="compositionally biased region" description="Low complexity" evidence="9">
    <location>
        <begin position="26"/>
        <end position="42"/>
    </location>
</feature>
<comment type="caution">
    <text evidence="11">The sequence shown here is derived from an EMBL/GenBank/DDBJ whole genome shotgun (WGS) entry which is preliminary data.</text>
</comment>
<feature type="region of interest" description="Disordered" evidence="9">
    <location>
        <begin position="1"/>
        <end position="46"/>
    </location>
</feature>
<dbReference type="PROSITE" id="PS51472">
    <property type="entry name" value="RRM_NUP35"/>
    <property type="match status" value="1"/>
</dbReference>
<gene>
    <name evidence="11" type="ORF">LshimejAT787_1000410</name>
</gene>
<dbReference type="Gene3D" id="3.30.70.330">
    <property type="match status" value="1"/>
</dbReference>
<dbReference type="GO" id="GO:0044613">
    <property type="term" value="C:nuclear pore central transport channel"/>
    <property type="evidence" value="ECO:0007669"/>
    <property type="project" value="TreeGrafter"/>
</dbReference>
<feature type="region of interest" description="Disordered" evidence="9">
    <location>
        <begin position="295"/>
        <end position="323"/>
    </location>
</feature>
<evidence type="ECO:0000256" key="3">
    <source>
        <dbReference type="ARBA" id="ARBA00022816"/>
    </source>
</evidence>
<keyword evidence="6 8" id="KW-0906">Nuclear pore complex</keyword>
<proteinExistence type="predicted"/>
<dbReference type="Pfam" id="PF05172">
    <property type="entry name" value="RRM_Nup35"/>
    <property type="match status" value="1"/>
</dbReference>
<dbReference type="GO" id="GO:0051028">
    <property type="term" value="P:mRNA transport"/>
    <property type="evidence" value="ECO:0007669"/>
    <property type="project" value="UniProtKB-UniRule"/>
</dbReference>
<dbReference type="SUPFAM" id="SSF54928">
    <property type="entry name" value="RNA-binding domain, RBD"/>
    <property type="match status" value="1"/>
</dbReference>
<evidence type="ECO:0000259" key="10">
    <source>
        <dbReference type="PROSITE" id="PS51472"/>
    </source>
</evidence>
<dbReference type="EMBL" id="BRPK01000010">
    <property type="protein sequence ID" value="GLB41441.1"/>
    <property type="molecule type" value="Genomic_DNA"/>
</dbReference>
<dbReference type="InterPro" id="IPR007846">
    <property type="entry name" value="RRM_NUP35_dom"/>
</dbReference>
<keyword evidence="12" id="KW-1185">Reference proteome</keyword>
<dbReference type="GO" id="GO:0044615">
    <property type="term" value="C:nuclear pore nuclear basket"/>
    <property type="evidence" value="ECO:0007669"/>
    <property type="project" value="TreeGrafter"/>
</dbReference>
<dbReference type="GO" id="GO:0005543">
    <property type="term" value="F:phospholipid binding"/>
    <property type="evidence" value="ECO:0007669"/>
    <property type="project" value="TreeGrafter"/>
</dbReference>
<sequence length="387" mass="41283">MHSSPFTVAGMSSSTSAHHHHPPNANPWGTTSTGGQLTTSFSDSLAQSRSHYQPGYLMSSQTSTSPQGTQRVDEVPIVPTKAKMNQILSRGGTAADFGMDSMFESTRQRQKLADEDAPPTSSVNDIPNEFPQSATARYEPRRSTRSVPLRDGAGSTAAWLVRQQVIQPVTTELPSFARRSQRPAPVTPQQTGQPIYIVVFGYPQDRYSATVEYFQSLGATTDPDPHFDIQNCFRIGFLEPGDALRAVRKNGEVLGGTWMVGTKWADPLQAEALFGLPSTLPGVTAGPITDACPSAGAGSAMAVDETSPQRGAKGPQSKIGTPIRLAPSSAAFRKHTPAEANVATPQAQAQRGWGMPQPQPPPHAPQVPTSSPSKGMLGQVSNLIFGW</sequence>